<protein>
    <submittedName>
        <fullName evidence="2">Uncharacterized protein</fullName>
    </submittedName>
</protein>
<reference evidence="2" key="1">
    <citation type="submission" date="2021-01" db="EMBL/GenBank/DDBJ databases">
        <authorList>
            <consortium name="Genoscope - CEA"/>
            <person name="William W."/>
        </authorList>
    </citation>
    <scope>NUCLEOTIDE SEQUENCE</scope>
</reference>
<keyword evidence="3" id="KW-1185">Reference proteome</keyword>
<organism evidence="2 3">
    <name type="scientific">Paramecium sonneborni</name>
    <dbReference type="NCBI Taxonomy" id="65129"/>
    <lineage>
        <taxon>Eukaryota</taxon>
        <taxon>Sar</taxon>
        <taxon>Alveolata</taxon>
        <taxon>Ciliophora</taxon>
        <taxon>Intramacronucleata</taxon>
        <taxon>Oligohymenophorea</taxon>
        <taxon>Peniculida</taxon>
        <taxon>Parameciidae</taxon>
        <taxon>Paramecium</taxon>
    </lineage>
</organism>
<dbReference type="AlphaFoldDB" id="A0A8S1LL74"/>
<evidence type="ECO:0000313" key="2">
    <source>
        <dbReference type="EMBL" id="CAD8065336.1"/>
    </source>
</evidence>
<proteinExistence type="predicted"/>
<dbReference type="Proteomes" id="UP000692954">
    <property type="component" value="Unassembled WGS sequence"/>
</dbReference>
<name>A0A8S1LL74_9CILI</name>
<feature type="region of interest" description="Disordered" evidence="1">
    <location>
        <begin position="330"/>
        <end position="351"/>
    </location>
</feature>
<evidence type="ECO:0000313" key="3">
    <source>
        <dbReference type="Proteomes" id="UP000692954"/>
    </source>
</evidence>
<dbReference type="OrthoDB" id="292234at2759"/>
<sequence length="364" mass="43576">MNCFRAFTVFDLKLNKFYLFLRRDIEFTPLWEQTIKEIQHQIKELNVIEEKVFSINSVLGTVRGKYDYFKNRILILISHIFVDDIFQAELLLLIYAYLCEVSNYKNLNIQELEALEKFNIEKLIMIKEEQLLLNNTFINSKYLSLKHNQAEQQYQKILTSTSENNELQNFSSKQLLDEQKMKVFRGFLLYDTNKQYFFMFIKKGFSNDQTWIEERIRIEKLLLQKQQKTSKIFCIHSNFGQFIVEYDATTKFYFILLTRHKTAENPQYQLLQRIKSFIYLEPKFHKQKKCDLENKLLYAINDIIDAEERIYIQKYGKKIIDSKILQSKNQSEKTSAQGSEQQIPSINLLPNNQDCDTLEQIKVK</sequence>
<gene>
    <name evidence="2" type="ORF">PSON_ATCC_30995.1.T0200156</name>
</gene>
<comment type="caution">
    <text evidence="2">The sequence shown here is derived from an EMBL/GenBank/DDBJ whole genome shotgun (WGS) entry which is preliminary data.</text>
</comment>
<evidence type="ECO:0000256" key="1">
    <source>
        <dbReference type="SAM" id="MobiDB-lite"/>
    </source>
</evidence>
<dbReference type="EMBL" id="CAJJDN010000020">
    <property type="protein sequence ID" value="CAD8065336.1"/>
    <property type="molecule type" value="Genomic_DNA"/>
</dbReference>
<accession>A0A8S1LL74</accession>